<evidence type="ECO:0000313" key="1">
    <source>
        <dbReference type="EnsemblMetazoa" id="Aqu2.1.34049_001"/>
    </source>
</evidence>
<dbReference type="InParanoid" id="A0A1X7V2M2"/>
<proteinExistence type="predicted"/>
<sequence length="79" mass="9239">MTHNAKENNKRNEDELVHDGETVQEAFDRHNVDNEICLEANEKFTKLLKCRKILKDIQDARAANREDDCIVEDNDPQLM</sequence>
<accession>A0A1X7V2M2</accession>
<organism evidence="1">
    <name type="scientific">Amphimedon queenslandica</name>
    <name type="common">Sponge</name>
    <dbReference type="NCBI Taxonomy" id="400682"/>
    <lineage>
        <taxon>Eukaryota</taxon>
        <taxon>Metazoa</taxon>
        <taxon>Porifera</taxon>
        <taxon>Demospongiae</taxon>
        <taxon>Heteroscleromorpha</taxon>
        <taxon>Haplosclerida</taxon>
        <taxon>Niphatidae</taxon>
        <taxon>Amphimedon</taxon>
    </lineage>
</organism>
<name>A0A1X7V2M2_AMPQE</name>
<dbReference type="AlphaFoldDB" id="A0A1X7V2M2"/>
<protein>
    <submittedName>
        <fullName evidence="1">Uncharacterized protein</fullName>
    </submittedName>
</protein>
<dbReference type="EnsemblMetazoa" id="Aqu2.1.34049_001">
    <property type="protein sequence ID" value="Aqu2.1.34049_001"/>
    <property type="gene ID" value="Aqu2.1.34049"/>
</dbReference>
<reference evidence="1" key="1">
    <citation type="submission" date="2017-05" db="UniProtKB">
        <authorList>
            <consortium name="EnsemblMetazoa"/>
        </authorList>
    </citation>
    <scope>IDENTIFICATION</scope>
</reference>